<keyword evidence="3" id="KW-1185">Reference proteome</keyword>
<protein>
    <submittedName>
        <fullName evidence="2">Uncharacterized protein</fullName>
    </submittedName>
</protein>
<comment type="caution">
    <text evidence="2">The sequence shown here is derived from an EMBL/GenBank/DDBJ whole genome shotgun (WGS) entry which is preliminary data.</text>
</comment>
<sequence length="444" mass="46212">MKTRIIIGKHRALRLAAACTVASLGTLGVIGPAHARGSEPAVLPQGSEVLVNTTTAGDQYFPAVATNASGLTLVAWTDTSELATGHSHGADAGHVVVRARLLDRSGSPMGEDFEVAHGDGGNRLYPAVTALDNGDFVVVHLGVVPGNLNEVWAQRVGADGLLAGDPVLLSEQATSVQFAPAVAALPGNRYVAAWTGSQEADRNDWDAKARVLQFDGTPITGEIRLNEVMTGRQSRPAVTPVRGGFAAAWTDASLTTDTSVSGIAGRSFTVDGTPLAPDVPLNEVTPGAQSRPSLTTLRSGRVAAAWEDGNTGRDGAGSAVIGRTFAADLSSPDTERVLNTTTVGNQQKPRVAATGDGGWMVVWEDSSRKDDPIWLGIRGRALPGDGEPIGGDLPVNTATANNQQQPAVTVVRDRGVVVWTDESHAFADTDRTGVVTRAFTVTTR</sequence>
<dbReference type="Proteomes" id="UP000319865">
    <property type="component" value="Unassembled WGS sequence"/>
</dbReference>
<proteinExistence type="predicted"/>
<feature type="chain" id="PRO_5021708186" evidence="1">
    <location>
        <begin position="36"/>
        <end position="444"/>
    </location>
</feature>
<reference evidence="2 3" key="1">
    <citation type="submission" date="2019-06" db="EMBL/GenBank/DDBJ databases">
        <title>Sequencing the genomes of 1000 actinobacteria strains.</title>
        <authorList>
            <person name="Klenk H.-P."/>
        </authorList>
    </citation>
    <scope>NUCLEOTIDE SEQUENCE [LARGE SCALE GENOMIC DNA]</scope>
    <source>
        <strain evidence="2 3">DSM 46837</strain>
    </source>
</reference>
<gene>
    <name evidence="2" type="ORF">FHU33_3143</name>
</gene>
<keyword evidence="1" id="KW-0732">Signal</keyword>
<feature type="signal peptide" evidence="1">
    <location>
        <begin position="1"/>
        <end position="35"/>
    </location>
</feature>
<organism evidence="2 3">
    <name type="scientific">Blastococcus colisei</name>
    <dbReference type="NCBI Taxonomy" id="1564162"/>
    <lineage>
        <taxon>Bacteria</taxon>
        <taxon>Bacillati</taxon>
        <taxon>Actinomycetota</taxon>
        <taxon>Actinomycetes</taxon>
        <taxon>Geodermatophilales</taxon>
        <taxon>Geodermatophilaceae</taxon>
        <taxon>Blastococcus</taxon>
    </lineage>
</organism>
<evidence type="ECO:0000256" key="1">
    <source>
        <dbReference type="SAM" id="SignalP"/>
    </source>
</evidence>
<evidence type="ECO:0000313" key="2">
    <source>
        <dbReference type="EMBL" id="TQN43682.1"/>
    </source>
</evidence>
<dbReference type="AlphaFoldDB" id="A0A543PHX1"/>
<name>A0A543PHX1_9ACTN</name>
<evidence type="ECO:0000313" key="3">
    <source>
        <dbReference type="Proteomes" id="UP000319865"/>
    </source>
</evidence>
<accession>A0A543PHX1</accession>
<dbReference type="EMBL" id="VFQE01000001">
    <property type="protein sequence ID" value="TQN43682.1"/>
    <property type="molecule type" value="Genomic_DNA"/>
</dbReference>